<name>A0A5J5EZY6_9PEZI</name>
<dbReference type="EMBL" id="VXIS01000066">
    <property type="protein sequence ID" value="KAA8908653.1"/>
    <property type="molecule type" value="Genomic_DNA"/>
</dbReference>
<feature type="compositionally biased region" description="Pro residues" evidence="1">
    <location>
        <begin position="151"/>
        <end position="162"/>
    </location>
</feature>
<evidence type="ECO:0000313" key="2">
    <source>
        <dbReference type="EMBL" id="KAA8908653.1"/>
    </source>
</evidence>
<organism evidence="2 3">
    <name type="scientific">Sphaerosporella brunnea</name>
    <dbReference type="NCBI Taxonomy" id="1250544"/>
    <lineage>
        <taxon>Eukaryota</taxon>
        <taxon>Fungi</taxon>
        <taxon>Dikarya</taxon>
        <taxon>Ascomycota</taxon>
        <taxon>Pezizomycotina</taxon>
        <taxon>Pezizomycetes</taxon>
        <taxon>Pezizales</taxon>
        <taxon>Pyronemataceae</taxon>
        <taxon>Sphaerosporella</taxon>
    </lineage>
</organism>
<feature type="region of interest" description="Disordered" evidence="1">
    <location>
        <begin position="141"/>
        <end position="173"/>
    </location>
</feature>
<evidence type="ECO:0000256" key="1">
    <source>
        <dbReference type="SAM" id="MobiDB-lite"/>
    </source>
</evidence>
<gene>
    <name evidence="2" type="ORF">FN846DRAFT_654467</name>
</gene>
<evidence type="ECO:0000313" key="3">
    <source>
        <dbReference type="Proteomes" id="UP000326924"/>
    </source>
</evidence>
<keyword evidence="3" id="KW-1185">Reference proteome</keyword>
<sequence>MAIIPTIFGTPSQRSQQLCALLLSQTTNRSFFFFFFFFFFCPPTPCIQELQRKGSPCAAPCPLGTERAFERATSSWLRAPAFCSQSNPGNGKLYSSNSSLCGRARGETILALPCLSHPPIGTFRNQTRSFSTHLLRSSFPKTGRAATIPSQPCPPHPTPNPNLHPAKLTPHPA</sequence>
<dbReference type="AlphaFoldDB" id="A0A5J5EZY6"/>
<comment type="caution">
    <text evidence="2">The sequence shown here is derived from an EMBL/GenBank/DDBJ whole genome shotgun (WGS) entry which is preliminary data.</text>
</comment>
<dbReference type="Proteomes" id="UP000326924">
    <property type="component" value="Unassembled WGS sequence"/>
</dbReference>
<proteinExistence type="predicted"/>
<dbReference type="InParanoid" id="A0A5J5EZY6"/>
<accession>A0A5J5EZY6</accession>
<reference evidence="2 3" key="1">
    <citation type="submission" date="2019-09" db="EMBL/GenBank/DDBJ databases">
        <title>Draft genome of the ectomycorrhizal ascomycete Sphaerosporella brunnea.</title>
        <authorList>
            <consortium name="DOE Joint Genome Institute"/>
            <person name="Benucci G.M."/>
            <person name="Marozzi G."/>
            <person name="Antonielli L."/>
            <person name="Sanchez S."/>
            <person name="Marco P."/>
            <person name="Wang X."/>
            <person name="Falini L.B."/>
            <person name="Barry K."/>
            <person name="Haridas S."/>
            <person name="Lipzen A."/>
            <person name="Labutti K."/>
            <person name="Grigoriev I.V."/>
            <person name="Murat C."/>
            <person name="Martin F."/>
            <person name="Albertini E."/>
            <person name="Donnini D."/>
            <person name="Bonito G."/>
        </authorList>
    </citation>
    <scope>NUCLEOTIDE SEQUENCE [LARGE SCALE GENOMIC DNA]</scope>
    <source>
        <strain evidence="2 3">Sb_GMNB300</strain>
    </source>
</reference>
<protein>
    <submittedName>
        <fullName evidence="2">Uncharacterized protein</fullName>
    </submittedName>
</protein>